<dbReference type="Proteomes" id="UP000231409">
    <property type="component" value="Unassembled WGS sequence"/>
</dbReference>
<dbReference type="PANTHER" id="PTHR12992:SF11">
    <property type="entry name" value="MITOCHONDRIAL COENZYME A DIPHOSPHATASE NUDT8"/>
    <property type="match status" value="1"/>
</dbReference>
<keyword evidence="5" id="KW-0460">Magnesium</keyword>
<dbReference type="SUPFAM" id="SSF55811">
    <property type="entry name" value="Nudix"/>
    <property type="match status" value="1"/>
</dbReference>
<dbReference type="AlphaFoldDB" id="A0A2G1UMI9"/>
<proteinExistence type="predicted"/>
<comment type="cofactor">
    <cofactor evidence="2">
        <name>Mg(2+)</name>
        <dbReference type="ChEBI" id="CHEBI:18420"/>
    </cofactor>
</comment>
<dbReference type="Pfam" id="PF00293">
    <property type="entry name" value="NUDIX"/>
    <property type="match status" value="1"/>
</dbReference>
<evidence type="ECO:0000313" key="8">
    <source>
        <dbReference type="EMBL" id="PHQ15714.1"/>
    </source>
</evidence>
<comment type="cofactor">
    <cofactor evidence="1">
        <name>Mn(2+)</name>
        <dbReference type="ChEBI" id="CHEBI:29035"/>
    </cofactor>
</comment>
<dbReference type="InterPro" id="IPR045121">
    <property type="entry name" value="CoAse"/>
</dbReference>
<keyword evidence="3" id="KW-0479">Metal-binding</keyword>
<evidence type="ECO:0000313" key="9">
    <source>
        <dbReference type="Proteomes" id="UP000231409"/>
    </source>
</evidence>
<keyword evidence="6" id="KW-0464">Manganese</keyword>
<dbReference type="GO" id="GO:0046872">
    <property type="term" value="F:metal ion binding"/>
    <property type="evidence" value="ECO:0007669"/>
    <property type="project" value="UniProtKB-KW"/>
</dbReference>
<evidence type="ECO:0000256" key="5">
    <source>
        <dbReference type="ARBA" id="ARBA00022842"/>
    </source>
</evidence>
<dbReference type="InterPro" id="IPR015797">
    <property type="entry name" value="NUDIX_hydrolase-like_dom_sf"/>
</dbReference>
<gene>
    <name evidence="8" type="ORF">CLH61_06060</name>
</gene>
<reference evidence="8 9" key="1">
    <citation type="submission" date="2017-09" db="EMBL/GenBank/DDBJ databases">
        <title>The draft genome sequences of Marinobacter sp. PWS21.</title>
        <authorList>
            <person name="Cao J."/>
        </authorList>
    </citation>
    <scope>NUCLEOTIDE SEQUENCE [LARGE SCALE GENOMIC DNA]</scope>
    <source>
        <strain evidence="8 9">PWS21</strain>
    </source>
</reference>
<protein>
    <recommendedName>
        <fullName evidence="7">Nudix hydrolase domain-containing protein</fullName>
    </recommendedName>
</protein>
<dbReference type="CDD" id="cd03426">
    <property type="entry name" value="NUDIX_CoAse_Nudt7"/>
    <property type="match status" value="1"/>
</dbReference>
<dbReference type="PROSITE" id="PS51462">
    <property type="entry name" value="NUDIX"/>
    <property type="match status" value="1"/>
</dbReference>
<accession>A0A2G1UMI9</accession>
<dbReference type="EMBL" id="NTFH01000005">
    <property type="protein sequence ID" value="PHQ15714.1"/>
    <property type="molecule type" value="Genomic_DNA"/>
</dbReference>
<organism evidence="8 9">
    <name type="scientific">Marinobacter profundi</name>
    <dbReference type="NCBI Taxonomy" id="2666256"/>
    <lineage>
        <taxon>Bacteria</taxon>
        <taxon>Pseudomonadati</taxon>
        <taxon>Pseudomonadota</taxon>
        <taxon>Gammaproteobacteria</taxon>
        <taxon>Pseudomonadales</taxon>
        <taxon>Marinobacteraceae</taxon>
        <taxon>Marinobacter</taxon>
    </lineage>
</organism>
<dbReference type="RefSeq" id="WP_099613819.1">
    <property type="nucleotide sequence ID" value="NZ_KZ319369.1"/>
</dbReference>
<keyword evidence="4" id="KW-0378">Hydrolase</keyword>
<evidence type="ECO:0000256" key="6">
    <source>
        <dbReference type="ARBA" id="ARBA00023211"/>
    </source>
</evidence>
<name>A0A2G1UMI9_9GAMM</name>
<dbReference type="GO" id="GO:0010945">
    <property type="term" value="F:coenzyme A diphosphatase activity"/>
    <property type="evidence" value="ECO:0007669"/>
    <property type="project" value="InterPro"/>
</dbReference>
<evidence type="ECO:0000256" key="4">
    <source>
        <dbReference type="ARBA" id="ARBA00022801"/>
    </source>
</evidence>
<dbReference type="PANTHER" id="PTHR12992">
    <property type="entry name" value="NUDIX HYDROLASE"/>
    <property type="match status" value="1"/>
</dbReference>
<keyword evidence="9" id="KW-1185">Reference proteome</keyword>
<evidence type="ECO:0000259" key="7">
    <source>
        <dbReference type="PROSITE" id="PS51462"/>
    </source>
</evidence>
<evidence type="ECO:0000256" key="2">
    <source>
        <dbReference type="ARBA" id="ARBA00001946"/>
    </source>
</evidence>
<dbReference type="InterPro" id="IPR000086">
    <property type="entry name" value="NUDIX_hydrolase_dom"/>
</dbReference>
<sequence>MMLPLVSIKDKLAAHRPKPLAETTRPAAVVITLVSPPRNEPSLLLTRRQATMRNYANDWCLPGGRQDANDRSLLACAWRELQEETGIDPSSCALLAELDDFYDGRGELVRPFVCTLSETSFRGSLCLQPEESSEWMLMPLSGLSRIKLDTAGRTAAQRQPAYLLELNHGNGLVWGLTASILRHFVDVITESASPLCKGERFYTKE</sequence>
<dbReference type="Gene3D" id="3.90.79.10">
    <property type="entry name" value="Nucleoside Triphosphate Pyrophosphohydrolase"/>
    <property type="match status" value="1"/>
</dbReference>
<feature type="domain" description="Nudix hydrolase" evidence="7">
    <location>
        <begin position="24"/>
        <end position="161"/>
    </location>
</feature>
<evidence type="ECO:0000256" key="3">
    <source>
        <dbReference type="ARBA" id="ARBA00022723"/>
    </source>
</evidence>
<evidence type="ECO:0000256" key="1">
    <source>
        <dbReference type="ARBA" id="ARBA00001936"/>
    </source>
</evidence>
<comment type="caution">
    <text evidence="8">The sequence shown here is derived from an EMBL/GenBank/DDBJ whole genome shotgun (WGS) entry which is preliminary data.</text>
</comment>